<reference evidence="2 3" key="1">
    <citation type="journal article" date="2012" name="PLoS Pathog.">
        <title>Diverse lifestyles and strategies of plant pathogenesis encoded in the genomes of eighteen Dothideomycetes fungi.</title>
        <authorList>
            <person name="Ohm R.A."/>
            <person name="Feau N."/>
            <person name="Henrissat B."/>
            <person name="Schoch C.L."/>
            <person name="Horwitz B.A."/>
            <person name="Barry K.W."/>
            <person name="Condon B.J."/>
            <person name="Copeland A.C."/>
            <person name="Dhillon B."/>
            <person name="Glaser F."/>
            <person name="Hesse C.N."/>
            <person name="Kosti I."/>
            <person name="LaButti K."/>
            <person name="Lindquist E.A."/>
            <person name="Lucas S."/>
            <person name="Salamov A.A."/>
            <person name="Bradshaw R.E."/>
            <person name="Ciuffetti L."/>
            <person name="Hamelin R.C."/>
            <person name="Kema G.H.J."/>
            <person name="Lawrence C."/>
            <person name="Scott J.A."/>
            <person name="Spatafora J.W."/>
            <person name="Turgeon B.G."/>
            <person name="de Wit P.J.G.M."/>
            <person name="Zhong S."/>
            <person name="Goodwin S.B."/>
            <person name="Grigoriev I.V."/>
        </authorList>
    </citation>
    <scope>NUCLEOTIDE SEQUENCE [LARGE SCALE GENOMIC DNA]</scope>
    <source>
        <strain evidence="3">28A</strain>
    </source>
</reference>
<name>R0JUX4_EXST2</name>
<dbReference type="GeneID" id="19398836"/>
<evidence type="ECO:0000256" key="1">
    <source>
        <dbReference type="SAM" id="MobiDB-lite"/>
    </source>
</evidence>
<sequence length="315" mass="34568">MTGWERRRDDTQLGNLRLATWVYLLPSLDLTITTANTPSLTAAIPHLIVSNTSFHLNIYLDIVKEERKKKMSPQKDTDSPPPYAVAYTSSGPVPPSSSSSSQSQTMLNQLSTTRTRHIQSVISHSIIPLIQARTAYGIAQTTLALLPSDIPLPPVAEQSEFSFAAADTDTKPVQVIGFSSQDEPQVVRLQGQMNRTEFWRPQLVIDELETLLTLNLNPPPPPEHTTPTSCDAAAAGESAPRHSRRTLLSRVMPSLGPELRSPGNNPEVGVAQIAQKGVVVVKARLEEICLRTVSEFGLFDTMSRQCVIIRVDARC</sequence>
<feature type="region of interest" description="Disordered" evidence="1">
    <location>
        <begin position="67"/>
        <end position="110"/>
    </location>
</feature>
<dbReference type="eggNOG" id="ENOG502T1VM">
    <property type="taxonomic scope" value="Eukaryota"/>
</dbReference>
<dbReference type="OrthoDB" id="3914029at2759"/>
<keyword evidence="3" id="KW-1185">Reference proteome</keyword>
<accession>R0JUX4</accession>
<dbReference type="EMBL" id="KB908703">
    <property type="protein sequence ID" value="EOA84828.1"/>
    <property type="molecule type" value="Genomic_DNA"/>
</dbReference>
<feature type="region of interest" description="Disordered" evidence="1">
    <location>
        <begin position="217"/>
        <end position="241"/>
    </location>
</feature>
<organism evidence="2 3">
    <name type="scientific">Exserohilum turcicum (strain 28A)</name>
    <name type="common">Northern leaf blight fungus</name>
    <name type="synonym">Setosphaeria turcica</name>
    <dbReference type="NCBI Taxonomy" id="671987"/>
    <lineage>
        <taxon>Eukaryota</taxon>
        <taxon>Fungi</taxon>
        <taxon>Dikarya</taxon>
        <taxon>Ascomycota</taxon>
        <taxon>Pezizomycotina</taxon>
        <taxon>Dothideomycetes</taxon>
        <taxon>Pleosporomycetidae</taxon>
        <taxon>Pleosporales</taxon>
        <taxon>Pleosporineae</taxon>
        <taxon>Pleosporaceae</taxon>
        <taxon>Exserohilum</taxon>
    </lineage>
</organism>
<evidence type="ECO:0000313" key="2">
    <source>
        <dbReference type="EMBL" id="EOA84828.1"/>
    </source>
</evidence>
<dbReference type="Proteomes" id="UP000016935">
    <property type="component" value="Unassembled WGS sequence"/>
</dbReference>
<dbReference type="RefSeq" id="XP_008027362.1">
    <property type="nucleotide sequence ID" value="XM_008029171.1"/>
</dbReference>
<feature type="compositionally biased region" description="Basic and acidic residues" evidence="1">
    <location>
        <begin position="67"/>
        <end position="78"/>
    </location>
</feature>
<dbReference type="HOGENOM" id="CLU_076685_0_0_1"/>
<gene>
    <name evidence="2" type="ORF">SETTUDRAFT_163645</name>
</gene>
<reference evidence="2 3" key="2">
    <citation type="journal article" date="2013" name="PLoS Genet.">
        <title>Comparative genome structure, secondary metabolite, and effector coding capacity across Cochliobolus pathogens.</title>
        <authorList>
            <person name="Condon B.J."/>
            <person name="Leng Y."/>
            <person name="Wu D."/>
            <person name="Bushley K.E."/>
            <person name="Ohm R.A."/>
            <person name="Otillar R."/>
            <person name="Martin J."/>
            <person name="Schackwitz W."/>
            <person name="Grimwood J."/>
            <person name="MohdZainudin N."/>
            <person name="Xue C."/>
            <person name="Wang R."/>
            <person name="Manning V.A."/>
            <person name="Dhillon B."/>
            <person name="Tu Z.J."/>
            <person name="Steffenson B.J."/>
            <person name="Salamov A."/>
            <person name="Sun H."/>
            <person name="Lowry S."/>
            <person name="LaButti K."/>
            <person name="Han J."/>
            <person name="Copeland A."/>
            <person name="Lindquist E."/>
            <person name="Barry K."/>
            <person name="Schmutz J."/>
            <person name="Baker S.E."/>
            <person name="Ciuffetti L.M."/>
            <person name="Grigoriev I.V."/>
            <person name="Zhong S."/>
            <person name="Turgeon B.G."/>
        </authorList>
    </citation>
    <scope>NUCLEOTIDE SEQUENCE [LARGE SCALE GENOMIC DNA]</scope>
    <source>
        <strain evidence="3">28A</strain>
    </source>
</reference>
<dbReference type="AlphaFoldDB" id="R0JUX4"/>
<protein>
    <submittedName>
        <fullName evidence="2">Uncharacterized protein</fullName>
    </submittedName>
</protein>
<proteinExistence type="predicted"/>
<evidence type="ECO:0000313" key="3">
    <source>
        <dbReference type="Proteomes" id="UP000016935"/>
    </source>
</evidence>